<dbReference type="PANTHER" id="PTHR48081:SF30">
    <property type="entry name" value="ACETYL-HYDROLASE LIPR-RELATED"/>
    <property type="match status" value="1"/>
</dbReference>
<name>A0A0N8WGJ1_9FLAO</name>
<dbReference type="InterPro" id="IPR029058">
    <property type="entry name" value="AB_hydrolase_fold"/>
</dbReference>
<dbReference type="EMBL" id="LCTZ01000002">
    <property type="protein sequence ID" value="KQC31643.1"/>
    <property type="molecule type" value="Genomic_DNA"/>
</dbReference>
<evidence type="ECO:0000259" key="4">
    <source>
        <dbReference type="Pfam" id="PF20434"/>
    </source>
</evidence>
<dbReference type="STRING" id="346185.AAY42_06475"/>
<evidence type="ECO:0000313" key="5">
    <source>
        <dbReference type="EMBL" id="KQC31643.1"/>
    </source>
</evidence>
<feature type="domain" description="BD-FAE-like" evidence="4">
    <location>
        <begin position="44"/>
        <end position="148"/>
    </location>
</feature>
<dbReference type="PATRIC" id="fig|1547436.3.peg.1339"/>
<protein>
    <submittedName>
        <fullName evidence="5">Alpha/beta hydrolase</fullName>
    </submittedName>
</protein>
<dbReference type="OrthoDB" id="9796689at2"/>
<dbReference type="Gene3D" id="3.40.50.1820">
    <property type="entry name" value="alpha/beta hydrolase"/>
    <property type="match status" value="1"/>
</dbReference>
<evidence type="ECO:0000256" key="2">
    <source>
        <dbReference type="ARBA" id="ARBA00022801"/>
    </source>
</evidence>
<dbReference type="PANTHER" id="PTHR48081">
    <property type="entry name" value="AB HYDROLASE SUPERFAMILY PROTEIN C4A8.06C"/>
    <property type="match status" value="1"/>
</dbReference>
<evidence type="ECO:0000256" key="1">
    <source>
        <dbReference type="ARBA" id="ARBA00010515"/>
    </source>
</evidence>
<gene>
    <name evidence="5" type="ORF">AAY42_06475</name>
</gene>
<accession>A0A0N8WGJ1</accession>
<dbReference type="GO" id="GO:0004806">
    <property type="term" value="F:triacylglycerol lipase activity"/>
    <property type="evidence" value="ECO:0007669"/>
    <property type="project" value="TreeGrafter"/>
</dbReference>
<sequence length="276" mass="30624">MLSFSIHGQDVPVVEDFIPDQEFIYKTIDSVDLKLYVFNPDGHKSDNQAPVIVFFFGGGWAGGTPKQFYQQSAYLAEKGMVAISADYRVRSRNKTTPFESVKDAKSAVRWIRKHAKELGIDSNKIVASGGSAGGHIAACTGIIQGNEEKGEDLSISSLPNAMILFNPVLDTTVKRFAERVGESRKTEISPVHHVRSGLVPSIVFHGTADTTVPFENAQRFTSLMKKAGNDCTLEAYEGKGHGFFNGNFFRPKSTDIMPYKDTMKKSWTFLIQRKFL</sequence>
<dbReference type="Pfam" id="PF20434">
    <property type="entry name" value="BD-FAE"/>
    <property type="match status" value="1"/>
</dbReference>
<keyword evidence="2 5" id="KW-0378">Hydrolase</keyword>
<comment type="caution">
    <text evidence="5">The sequence shown here is derived from an EMBL/GenBank/DDBJ whole genome shotgun (WGS) entry which is preliminary data.</text>
</comment>
<evidence type="ECO:0000259" key="3">
    <source>
        <dbReference type="Pfam" id="PF01738"/>
    </source>
</evidence>
<keyword evidence="6" id="KW-1185">Reference proteome</keyword>
<dbReference type="Pfam" id="PF01738">
    <property type="entry name" value="DLH"/>
    <property type="match status" value="1"/>
</dbReference>
<organism evidence="5 6">
    <name type="scientific">Flagellimonas eckloniae</name>
    <dbReference type="NCBI Taxonomy" id="346185"/>
    <lineage>
        <taxon>Bacteria</taxon>
        <taxon>Pseudomonadati</taxon>
        <taxon>Bacteroidota</taxon>
        <taxon>Flavobacteriia</taxon>
        <taxon>Flavobacteriales</taxon>
        <taxon>Flavobacteriaceae</taxon>
        <taxon>Flagellimonas</taxon>
    </lineage>
</organism>
<feature type="domain" description="Dienelactone hydrolase" evidence="3">
    <location>
        <begin position="186"/>
        <end position="246"/>
    </location>
</feature>
<dbReference type="SUPFAM" id="SSF53474">
    <property type="entry name" value="alpha/beta-Hydrolases"/>
    <property type="match status" value="1"/>
</dbReference>
<comment type="similarity">
    <text evidence="1">Belongs to the 'GDXG' lipolytic enzyme family.</text>
</comment>
<dbReference type="InterPro" id="IPR050300">
    <property type="entry name" value="GDXG_lipolytic_enzyme"/>
</dbReference>
<reference evidence="5 6" key="1">
    <citation type="submission" date="2015-04" db="EMBL/GenBank/DDBJ databases">
        <title>Complete genome of flavobacterium.</title>
        <authorList>
            <person name="Kwon Y.M."/>
            <person name="Kim S.-J."/>
        </authorList>
    </citation>
    <scope>NUCLEOTIDE SEQUENCE [LARGE SCALE GENOMIC DNA]</scope>
    <source>
        <strain evidence="5 6">DK169</strain>
    </source>
</reference>
<dbReference type="AlphaFoldDB" id="A0A0N8WGJ1"/>
<evidence type="ECO:0000313" key="6">
    <source>
        <dbReference type="Proteomes" id="UP000050827"/>
    </source>
</evidence>
<dbReference type="InterPro" id="IPR049492">
    <property type="entry name" value="BD-FAE-like_dom"/>
</dbReference>
<proteinExistence type="inferred from homology"/>
<dbReference type="Proteomes" id="UP000050827">
    <property type="component" value="Unassembled WGS sequence"/>
</dbReference>
<dbReference type="InterPro" id="IPR002925">
    <property type="entry name" value="Dienelactn_hydro"/>
</dbReference>